<dbReference type="PANTHER" id="PTHR42747">
    <property type="entry name" value="NITRONATE MONOOXYGENASE-RELATED"/>
    <property type="match status" value="1"/>
</dbReference>
<comment type="similarity">
    <text evidence="2">Belongs to the nitronate monooxygenase family. NMO class I subfamily.</text>
</comment>
<proteinExistence type="inferred from homology"/>
<evidence type="ECO:0000256" key="3">
    <source>
        <dbReference type="ARBA" id="ARBA00022575"/>
    </source>
</evidence>
<dbReference type="Pfam" id="PF03060">
    <property type="entry name" value="NMO"/>
    <property type="match status" value="1"/>
</dbReference>
<dbReference type="InterPro" id="IPR013785">
    <property type="entry name" value="Aldolase_TIM"/>
</dbReference>
<comment type="catalytic activity">
    <reaction evidence="9">
        <text>3 propionate 3-nitronate + 3 O2 + H2O = 3 3-oxopropanoate + 2 nitrate + nitrite + H2O2 + 3 H(+)</text>
        <dbReference type="Rhea" id="RHEA:57332"/>
        <dbReference type="ChEBI" id="CHEBI:15377"/>
        <dbReference type="ChEBI" id="CHEBI:15378"/>
        <dbReference type="ChEBI" id="CHEBI:15379"/>
        <dbReference type="ChEBI" id="CHEBI:16240"/>
        <dbReference type="ChEBI" id="CHEBI:16301"/>
        <dbReference type="ChEBI" id="CHEBI:17632"/>
        <dbReference type="ChEBI" id="CHEBI:33190"/>
        <dbReference type="ChEBI" id="CHEBI:136067"/>
    </reaction>
</comment>
<gene>
    <name evidence="10" type="ORF">WJU16_01055</name>
</gene>
<dbReference type="Proteomes" id="UP001485459">
    <property type="component" value="Chromosome"/>
</dbReference>
<accession>A0ABZ2YPC5</accession>
<evidence type="ECO:0000256" key="8">
    <source>
        <dbReference type="ARBA" id="ARBA00031155"/>
    </source>
</evidence>
<dbReference type="EMBL" id="CP149822">
    <property type="protein sequence ID" value="WZN41626.1"/>
    <property type="molecule type" value="Genomic_DNA"/>
</dbReference>
<keyword evidence="3" id="KW-0216">Detoxification</keyword>
<keyword evidence="6" id="KW-0560">Oxidoreductase</keyword>
<name>A0ABZ2YPC5_9BACT</name>
<evidence type="ECO:0000256" key="5">
    <source>
        <dbReference type="ARBA" id="ARBA00022643"/>
    </source>
</evidence>
<dbReference type="Gene3D" id="3.20.20.70">
    <property type="entry name" value="Aldolase class I"/>
    <property type="match status" value="1"/>
</dbReference>
<evidence type="ECO:0000256" key="2">
    <source>
        <dbReference type="ARBA" id="ARBA00009881"/>
    </source>
</evidence>
<keyword evidence="7 10" id="KW-0503">Monooxygenase</keyword>
<keyword evidence="11" id="KW-1185">Reference proteome</keyword>
<keyword evidence="5" id="KW-0288">FMN</keyword>
<dbReference type="GO" id="GO:0004497">
    <property type="term" value="F:monooxygenase activity"/>
    <property type="evidence" value="ECO:0007669"/>
    <property type="project" value="UniProtKB-KW"/>
</dbReference>
<sequence length="353" mass="37508">MHPNTITDMLAIRYPIFQGPMGAGLSTPALVAAVSEAGGLGGYGAYTLRPEEIHSLAADIRKLTAQPWNLNLWVSDVDDALSTYTDADFDGVKALFGPVFVELGIPVPAPAISIESKFEVQAEAMLAVKPAVFSFVFGIPDKKILEECRRQGIVTAGAATTLEEGLALEAADVDVIVAAGFEAGGHRPSFLRRPEDSLTGVFTLTQQLAKSVRKPIVAAGGIADAAGVEAALRLGASAVQIGTAFLACEESGATAPYRTRLFSPAARFTELTRIYTGRLARAVRTEMAGRFAGMECELAPFPLQSQLMAPVRQAALESGQWEYSAVWAGQAAGHLHHRHAAALMEELSACWRK</sequence>
<dbReference type="SUPFAM" id="SSF51412">
    <property type="entry name" value="Inosine monophosphate dehydrogenase (IMPDH)"/>
    <property type="match status" value="1"/>
</dbReference>
<dbReference type="InterPro" id="IPR004136">
    <property type="entry name" value="NMO"/>
</dbReference>
<evidence type="ECO:0000256" key="1">
    <source>
        <dbReference type="ARBA" id="ARBA00001917"/>
    </source>
</evidence>
<dbReference type="PANTHER" id="PTHR42747:SF3">
    <property type="entry name" value="NITRONATE MONOOXYGENASE-RELATED"/>
    <property type="match status" value="1"/>
</dbReference>
<evidence type="ECO:0000256" key="7">
    <source>
        <dbReference type="ARBA" id="ARBA00023033"/>
    </source>
</evidence>
<organism evidence="10 11">
    <name type="scientific">Chitinophaga pollutisoli</name>
    <dbReference type="NCBI Taxonomy" id="3133966"/>
    <lineage>
        <taxon>Bacteria</taxon>
        <taxon>Pseudomonadati</taxon>
        <taxon>Bacteroidota</taxon>
        <taxon>Chitinophagia</taxon>
        <taxon>Chitinophagales</taxon>
        <taxon>Chitinophagaceae</taxon>
        <taxon>Chitinophaga</taxon>
    </lineage>
</organism>
<evidence type="ECO:0000256" key="4">
    <source>
        <dbReference type="ARBA" id="ARBA00022630"/>
    </source>
</evidence>
<evidence type="ECO:0000256" key="9">
    <source>
        <dbReference type="ARBA" id="ARBA00049401"/>
    </source>
</evidence>
<comment type="cofactor">
    <cofactor evidence="1">
        <name>FMN</name>
        <dbReference type="ChEBI" id="CHEBI:58210"/>
    </cofactor>
</comment>
<reference evidence="11" key="1">
    <citation type="submission" date="2024-03" db="EMBL/GenBank/DDBJ databases">
        <title>Chitinophaga horti sp. nov., isolated from garden soil.</title>
        <authorList>
            <person name="Lee D.S."/>
            <person name="Han D.M."/>
            <person name="Baek J.H."/>
            <person name="Choi D.G."/>
            <person name="Jeon J.H."/>
            <person name="Jeon C.O."/>
        </authorList>
    </citation>
    <scope>NUCLEOTIDE SEQUENCE [LARGE SCALE GENOMIC DNA]</scope>
    <source>
        <strain evidence="11">GPA1</strain>
    </source>
</reference>
<evidence type="ECO:0000313" key="10">
    <source>
        <dbReference type="EMBL" id="WZN41626.1"/>
    </source>
</evidence>
<protein>
    <recommendedName>
        <fullName evidence="8">Propionate 3-nitronate monooxygenase</fullName>
    </recommendedName>
</protein>
<dbReference type="RefSeq" id="WP_341836475.1">
    <property type="nucleotide sequence ID" value="NZ_CP149822.1"/>
</dbReference>
<evidence type="ECO:0000313" key="11">
    <source>
        <dbReference type="Proteomes" id="UP001485459"/>
    </source>
</evidence>
<dbReference type="CDD" id="cd04730">
    <property type="entry name" value="NPD_like"/>
    <property type="match status" value="1"/>
</dbReference>
<keyword evidence="4" id="KW-0285">Flavoprotein</keyword>
<evidence type="ECO:0000256" key="6">
    <source>
        <dbReference type="ARBA" id="ARBA00023002"/>
    </source>
</evidence>